<dbReference type="GO" id="GO:0047307">
    <property type="term" value="F:diaminobutyrate-pyruvate transaminase activity"/>
    <property type="evidence" value="ECO:0007669"/>
    <property type="project" value="InterPro"/>
</dbReference>
<comment type="catalytic activity">
    <reaction evidence="7">
        <text>L-2,4-diaminobutanoate + 2-oxoglutarate = L-aspartate 4-semialdehyde + L-glutamate</text>
        <dbReference type="Rhea" id="RHEA:11160"/>
        <dbReference type="ChEBI" id="CHEBI:16810"/>
        <dbReference type="ChEBI" id="CHEBI:29985"/>
        <dbReference type="ChEBI" id="CHEBI:58761"/>
        <dbReference type="ChEBI" id="CHEBI:537519"/>
        <dbReference type="EC" id="2.6.1.76"/>
    </reaction>
</comment>
<dbReference type="NCBIfam" id="NF006733">
    <property type="entry name" value="PRK09264.1"/>
    <property type="match status" value="1"/>
</dbReference>
<reference evidence="8 9" key="1">
    <citation type="submission" date="2019-06" db="EMBL/GenBank/DDBJ databases">
        <title>Whole genome sequence for Cellvibrionaceae sp. R142.</title>
        <authorList>
            <person name="Wang G."/>
        </authorList>
    </citation>
    <scope>NUCLEOTIDE SEQUENCE [LARGE SCALE GENOMIC DNA]</scope>
    <source>
        <strain evidence="8 9">R142</strain>
    </source>
</reference>
<comment type="similarity">
    <text evidence="2 6">Belongs to the class-III pyridoxal-phosphate-dependent aminotransferase family.</text>
</comment>
<dbReference type="InterPro" id="IPR012773">
    <property type="entry name" value="Ectoine_EctB"/>
</dbReference>
<dbReference type="EMBL" id="VHSG01000007">
    <property type="protein sequence ID" value="TQV82390.1"/>
    <property type="molecule type" value="Genomic_DNA"/>
</dbReference>
<dbReference type="Pfam" id="PF00202">
    <property type="entry name" value="Aminotran_3"/>
    <property type="match status" value="1"/>
</dbReference>
<evidence type="ECO:0000256" key="4">
    <source>
        <dbReference type="ARBA" id="ARBA00022679"/>
    </source>
</evidence>
<evidence type="ECO:0000313" key="9">
    <source>
        <dbReference type="Proteomes" id="UP000319732"/>
    </source>
</evidence>
<dbReference type="PANTHER" id="PTHR43552:SF2">
    <property type="entry name" value="DIAMINOBUTYRATE--2-OXOGLUTARATE TRANSAMINASE"/>
    <property type="match status" value="1"/>
</dbReference>
<dbReference type="InterPro" id="IPR015422">
    <property type="entry name" value="PyrdxlP-dep_Trfase_small"/>
</dbReference>
<protein>
    <recommendedName>
        <fullName evidence="7">Diaminobutyrate--2-oxoglutarate transaminase</fullName>
        <ecNumber evidence="7">2.6.1.76</ecNumber>
    </recommendedName>
    <alternativeName>
        <fullName evidence="7">DABA aminotransferase</fullName>
    </alternativeName>
</protein>
<proteinExistence type="inferred from homology"/>
<dbReference type="Gene3D" id="3.40.640.10">
    <property type="entry name" value="Type I PLP-dependent aspartate aminotransferase-like (Major domain)"/>
    <property type="match status" value="1"/>
</dbReference>
<accession>A0A545TYU4</accession>
<dbReference type="NCBIfam" id="TIGR00709">
    <property type="entry name" value="dat"/>
    <property type="match status" value="1"/>
</dbReference>
<dbReference type="UniPathway" id="UPA00067">
    <property type="reaction ID" value="UER00121"/>
</dbReference>
<dbReference type="InterPro" id="IPR004637">
    <property type="entry name" value="Dat"/>
</dbReference>
<keyword evidence="9" id="KW-1185">Reference proteome</keyword>
<comment type="caution">
    <text evidence="8">The sequence shown here is derived from an EMBL/GenBank/DDBJ whole genome shotgun (WGS) entry which is preliminary data.</text>
</comment>
<dbReference type="OrthoDB" id="9801052at2"/>
<dbReference type="CDD" id="cd00610">
    <property type="entry name" value="OAT_like"/>
    <property type="match status" value="1"/>
</dbReference>
<dbReference type="EC" id="2.6.1.76" evidence="7"/>
<evidence type="ECO:0000256" key="1">
    <source>
        <dbReference type="ARBA" id="ARBA00001933"/>
    </source>
</evidence>
<comment type="cofactor">
    <cofactor evidence="1 7">
        <name>pyridoxal 5'-phosphate</name>
        <dbReference type="ChEBI" id="CHEBI:597326"/>
    </cofactor>
</comment>
<dbReference type="InterPro" id="IPR015424">
    <property type="entry name" value="PyrdxlP-dep_Trfase"/>
</dbReference>
<dbReference type="SUPFAM" id="SSF53383">
    <property type="entry name" value="PLP-dependent transferases"/>
    <property type="match status" value="1"/>
</dbReference>
<dbReference type="InterPro" id="IPR005814">
    <property type="entry name" value="Aminotrans_3"/>
</dbReference>
<dbReference type="Proteomes" id="UP000319732">
    <property type="component" value="Unassembled WGS sequence"/>
</dbReference>
<dbReference type="PROSITE" id="PS00600">
    <property type="entry name" value="AA_TRANSFER_CLASS_3"/>
    <property type="match status" value="1"/>
</dbReference>
<dbReference type="PANTHER" id="PTHR43552">
    <property type="entry name" value="DIAMINOBUTYRATE--2-OXOGLUTARATE AMINOTRANSFERASE"/>
    <property type="match status" value="1"/>
</dbReference>
<dbReference type="Gene3D" id="3.90.1150.10">
    <property type="entry name" value="Aspartate Aminotransferase, domain 1"/>
    <property type="match status" value="1"/>
</dbReference>
<dbReference type="GO" id="GO:0045303">
    <property type="term" value="F:diaminobutyrate-2-oxoglutarate transaminase activity"/>
    <property type="evidence" value="ECO:0007669"/>
    <property type="project" value="UniProtKB-EC"/>
</dbReference>
<sequence>MSLFDGIESNVAFYSRLYPAVFNSSEGVYIFDVQNRRYIDFLAGAGSLNYGHNNPILKKKLISYIESNGVTHGLDMMTLAKKEFLSVFHEKILKPRNLSYIVQFTGPTGTNSVEAALKICRNVTGRQNIIAFTNAFHGVTLGSLAVTGGRFYRAAAGVPLNNVFRLPYDGEHDNSFDSINYISEKLTTSNSEIDKPAGVIVEVLQGEGGLNKASIKWLQELQELCKRHGMLLIVDEIQTGCGRTGDFFSFEKARIYPDIVTLAKSLSGYGLPFAVALIKPCYDNWKPGQHNGTFRGNNLAFVTATETFKYYWKNSEFSEAVVHKSLLIKNRLKEITDKYEKHGFQHKGLGMMQGIDFMDGKVVNEICRNAFLKGVIVEPCGPTSNVLKILPPLIIDNSCLHKALDTIADSIDEVINNKMRC</sequence>
<comment type="function">
    <text evidence="7">Catalyzes reversively the conversion of L-aspartate beta-semialdehyde (ASA) to L-2,4-diaminobutyrate (DABA) by transamination with L-glutamate.</text>
</comment>
<dbReference type="InterPro" id="IPR015421">
    <property type="entry name" value="PyrdxlP-dep_Trfase_major"/>
</dbReference>
<comment type="pathway">
    <text evidence="7">Amine and polyamine biosynthesis; ectoine biosynthesis; L-ectoine from L-aspartate 4-semialdehyde: step 1/3.</text>
</comment>
<evidence type="ECO:0000256" key="7">
    <source>
        <dbReference type="RuleBase" id="RU365034"/>
    </source>
</evidence>
<keyword evidence="5 6" id="KW-0663">Pyridoxal phosphate</keyword>
<dbReference type="InterPro" id="IPR049704">
    <property type="entry name" value="Aminotrans_3_PPA_site"/>
</dbReference>
<keyword evidence="4 7" id="KW-0808">Transferase</keyword>
<evidence type="ECO:0000256" key="5">
    <source>
        <dbReference type="ARBA" id="ARBA00022898"/>
    </source>
</evidence>
<evidence type="ECO:0000313" key="8">
    <source>
        <dbReference type="EMBL" id="TQV82390.1"/>
    </source>
</evidence>
<evidence type="ECO:0000256" key="6">
    <source>
        <dbReference type="RuleBase" id="RU003560"/>
    </source>
</evidence>
<name>A0A545TYU4_9GAMM</name>
<gene>
    <name evidence="8" type="primary">ectB</name>
    <name evidence="8" type="ORF">FKG94_06495</name>
</gene>
<dbReference type="GO" id="GO:0030170">
    <property type="term" value="F:pyridoxal phosphate binding"/>
    <property type="evidence" value="ECO:0007669"/>
    <property type="project" value="InterPro"/>
</dbReference>
<keyword evidence="3 7" id="KW-0032">Aminotransferase</keyword>
<dbReference type="RefSeq" id="WP_142903406.1">
    <property type="nucleotide sequence ID" value="NZ_ML660090.1"/>
</dbReference>
<evidence type="ECO:0000256" key="3">
    <source>
        <dbReference type="ARBA" id="ARBA00022576"/>
    </source>
</evidence>
<dbReference type="AlphaFoldDB" id="A0A545TYU4"/>
<dbReference type="NCBIfam" id="TIGR02407">
    <property type="entry name" value="ectoine_ectB"/>
    <property type="match status" value="1"/>
</dbReference>
<evidence type="ECO:0000256" key="2">
    <source>
        <dbReference type="ARBA" id="ARBA00008954"/>
    </source>
</evidence>
<dbReference type="PIRSF" id="PIRSF000521">
    <property type="entry name" value="Transaminase_4ab_Lys_Orn"/>
    <property type="match status" value="1"/>
</dbReference>
<dbReference type="GO" id="GO:0019491">
    <property type="term" value="P:ectoine biosynthetic process"/>
    <property type="evidence" value="ECO:0007669"/>
    <property type="project" value="UniProtKB-UniPathway"/>
</dbReference>
<organism evidence="8 9">
    <name type="scientific">Exilibacterium tricleocarpae</name>
    <dbReference type="NCBI Taxonomy" id="2591008"/>
    <lineage>
        <taxon>Bacteria</taxon>
        <taxon>Pseudomonadati</taxon>
        <taxon>Pseudomonadota</taxon>
        <taxon>Gammaproteobacteria</taxon>
        <taxon>Cellvibrionales</taxon>
        <taxon>Cellvibrionaceae</taxon>
        <taxon>Exilibacterium</taxon>
    </lineage>
</organism>